<evidence type="ECO:0000313" key="1">
    <source>
        <dbReference type="EMBL" id="MBB6509078.1"/>
    </source>
</evidence>
<keyword evidence="2" id="KW-1185">Reference proteome</keyword>
<sequence>MGMHGRANRRRGEVEAEMDGERRILCLTLGALAELETAFAASDLTELAGRFSSGRMKAADMIRIIGAGLRGGGNLITDDEAAAMSVDGGILSCARIVGELLSAAFGTDEGTSPANP</sequence>
<evidence type="ECO:0000313" key="2">
    <source>
        <dbReference type="Proteomes" id="UP000585437"/>
    </source>
</evidence>
<organism evidence="1 2">
    <name type="scientific">Rhizobium soli</name>
    <dbReference type="NCBI Taxonomy" id="424798"/>
    <lineage>
        <taxon>Bacteria</taxon>
        <taxon>Pseudomonadati</taxon>
        <taxon>Pseudomonadota</taxon>
        <taxon>Alphaproteobacteria</taxon>
        <taxon>Hyphomicrobiales</taxon>
        <taxon>Rhizobiaceae</taxon>
        <taxon>Rhizobium/Agrobacterium group</taxon>
        <taxon>Rhizobium</taxon>
    </lineage>
</organism>
<dbReference type="EMBL" id="JACHBU010000004">
    <property type="protein sequence ID" value="MBB6509078.1"/>
    <property type="molecule type" value="Genomic_DNA"/>
</dbReference>
<reference evidence="1 2" key="1">
    <citation type="submission" date="2020-08" db="EMBL/GenBank/DDBJ databases">
        <title>The Agave Microbiome: Exploring the role of microbial communities in plant adaptations to desert environments.</title>
        <authorList>
            <person name="Partida-Martinez L.P."/>
        </authorList>
    </citation>
    <scope>NUCLEOTIDE SEQUENCE [LARGE SCALE GENOMIC DNA]</scope>
    <source>
        <strain evidence="1 2">AS3.12</strain>
    </source>
</reference>
<accession>A0A7X0JK88</accession>
<evidence type="ECO:0008006" key="3">
    <source>
        <dbReference type="Google" id="ProtNLM"/>
    </source>
</evidence>
<dbReference type="RefSeq" id="WP_062453447.1">
    <property type="nucleotide sequence ID" value="NZ_JACHBU010000004.1"/>
</dbReference>
<name>A0A7X0JK88_9HYPH</name>
<dbReference type="AlphaFoldDB" id="A0A7X0JK88"/>
<comment type="caution">
    <text evidence="1">The sequence shown here is derived from an EMBL/GenBank/DDBJ whole genome shotgun (WGS) entry which is preliminary data.</text>
</comment>
<proteinExistence type="predicted"/>
<dbReference type="InterPro" id="IPR021791">
    <property type="entry name" value="Phage_TAC_11"/>
</dbReference>
<protein>
    <recommendedName>
        <fullName evidence="3">Gene transfer agent family protein</fullName>
    </recommendedName>
</protein>
<dbReference type="Pfam" id="PF11836">
    <property type="entry name" value="Phage_TAC_11"/>
    <property type="match status" value="1"/>
</dbReference>
<gene>
    <name evidence="1" type="ORF">F4695_002435</name>
</gene>
<dbReference type="Proteomes" id="UP000585437">
    <property type="component" value="Unassembled WGS sequence"/>
</dbReference>